<organism evidence="2 3">
    <name type="scientific">Barnesiella intestinihominis YIT 11860</name>
    <dbReference type="NCBI Taxonomy" id="742726"/>
    <lineage>
        <taxon>Bacteria</taxon>
        <taxon>Pseudomonadati</taxon>
        <taxon>Bacteroidota</taxon>
        <taxon>Bacteroidia</taxon>
        <taxon>Bacteroidales</taxon>
        <taxon>Barnesiellaceae</taxon>
        <taxon>Barnesiella</taxon>
    </lineage>
</organism>
<protein>
    <recommendedName>
        <fullName evidence="1">Schlafen AlbA-2 domain-containing protein</fullName>
    </recommendedName>
</protein>
<feature type="domain" description="Schlafen AlbA-2" evidence="1">
    <location>
        <begin position="18"/>
        <end position="130"/>
    </location>
</feature>
<dbReference type="RefSeq" id="WP_008860854.1">
    <property type="nucleotide sequence ID" value="NZ_CAXSYG010000002.1"/>
</dbReference>
<dbReference type="STRING" id="742726.HMPREF9448_00355"/>
<dbReference type="PANTHER" id="PTHR30595">
    <property type="entry name" value="GLPR-RELATED TRANSCRIPTIONAL REPRESSOR"/>
    <property type="match status" value="1"/>
</dbReference>
<proteinExistence type="predicted"/>
<dbReference type="PATRIC" id="fig|742726.3.peg.362"/>
<evidence type="ECO:0000259" key="1">
    <source>
        <dbReference type="Pfam" id="PF04326"/>
    </source>
</evidence>
<dbReference type="GeneID" id="77847709"/>
<dbReference type="Gene3D" id="3.30.950.30">
    <property type="entry name" value="Schlafen, AAA domain"/>
    <property type="match status" value="1"/>
</dbReference>
<comment type="caution">
    <text evidence="2">The sequence shown here is derived from an EMBL/GenBank/DDBJ whole genome shotgun (WGS) entry which is preliminary data.</text>
</comment>
<accession>K0XQP6</accession>
<dbReference type="OrthoDB" id="9810282at2"/>
<dbReference type="Pfam" id="PF04326">
    <property type="entry name" value="SLFN_AlbA_2"/>
    <property type="match status" value="1"/>
</dbReference>
<keyword evidence="3" id="KW-1185">Reference proteome</keyword>
<dbReference type="Proteomes" id="UP000006044">
    <property type="component" value="Unassembled WGS sequence"/>
</dbReference>
<sequence>MRPNSDKVYLQQLIAEGEHQQQDFKFEISDARKIARSLSAFSNTDGGRLLIGVKDNGRIAGVRSEEEIYMIEAAAKLYCRPNVEISVQTYEVDGKTVLVAEIPKAEQKPVQVQDETGKYLAYVRIADENILATPVHLAVWRQKNSTWGTLVKYTEREQLLLDYLAEHQEITVSKYSRLAHISYRLAIEYIARFVRFGILDICFERHRFCYRLRGNE</sequence>
<gene>
    <name evidence="2" type="ORF">HMPREF9448_00355</name>
</gene>
<dbReference type="eggNOG" id="COG2865">
    <property type="taxonomic scope" value="Bacteria"/>
</dbReference>
<evidence type="ECO:0000313" key="2">
    <source>
        <dbReference type="EMBL" id="EJZ66180.1"/>
    </source>
</evidence>
<dbReference type="HOGENOM" id="CLU_109319_0_0_10"/>
<dbReference type="InterPro" id="IPR038461">
    <property type="entry name" value="Schlafen_AlbA_2_dom_sf"/>
</dbReference>
<dbReference type="EMBL" id="ADLE01000001">
    <property type="protein sequence ID" value="EJZ66180.1"/>
    <property type="molecule type" value="Genomic_DNA"/>
</dbReference>
<dbReference type="InterPro" id="IPR007421">
    <property type="entry name" value="Schlafen_AlbA_2_dom"/>
</dbReference>
<dbReference type="AlphaFoldDB" id="K0XQP6"/>
<evidence type="ECO:0000313" key="3">
    <source>
        <dbReference type="Proteomes" id="UP000006044"/>
    </source>
</evidence>
<dbReference type="PANTHER" id="PTHR30595:SF6">
    <property type="entry name" value="SCHLAFEN ALBA-2 DOMAIN-CONTAINING PROTEIN"/>
    <property type="match status" value="1"/>
</dbReference>
<reference evidence="2 3" key="1">
    <citation type="submission" date="2012-08" db="EMBL/GenBank/DDBJ databases">
        <title>The Genome Sequence of Barnesiella intestinihominis YIT 11860.</title>
        <authorList>
            <consortium name="The Broad Institute Genome Sequencing Platform"/>
            <person name="Earl A."/>
            <person name="Ward D."/>
            <person name="Feldgarden M."/>
            <person name="Gevers D."/>
            <person name="Morotomi M."/>
            <person name="Walker B."/>
            <person name="Young S.K."/>
            <person name="Zeng Q."/>
            <person name="Gargeya S."/>
            <person name="Fitzgerald M."/>
            <person name="Haas B."/>
            <person name="Abouelleil A."/>
            <person name="Alvarado L."/>
            <person name="Arachchi H.M."/>
            <person name="Berlin A.M."/>
            <person name="Chapman S.B."/>
            <person name="Goldberg J."/>
            <person name="Griggs A."/>
            <person name="Gujja S."/>
            <person name="Hansen M."/>
            <person name="Howarth C."/>
            <person name="Imamovic A."/>
            <person name="Larimer J."/>
            <person name="McCowen C."/>
            <person name="Montmayeur A."/>
            <person name="Murphy C."/>
            <person name="Neiman D."/>
            <person name="Pearson M."/>
            <person name="Priest M."/>
            <person name="Roberts A."/>
            <person name="Saif S."/>
            <person name="Shea T."/>
            <person name="Sisk P."/>
            <person name="Sykes S."/>
            <person name="Wortman J."/>
            <person name="Nusbaum C."/>
            <person name="Birren B."/>
        </authorList>
    </citation>
    <scope>NUCLEOTIDE SEQUENCE [LARGE SCALE GENOMIC DNA]</scope>
    <source>
        <strain evidence="2 3">YIT 11860</strain>
    </source>
</reference>
<name>K0XQP6_9BACT</name>